<proteinExistence type="predicted"/>
<dbReference type="Pfam" id="PF12937">
    <property type="entry name" value="F-box-like"/>
    <property type="match status" value="1"/>
</dbReference>
<feature type="domain" description="F-box" evidence="2">
    <location>
        <begin position="41"/>
        <end position="76"/>
    </location>
</feature>
<evidence type="ECO:0000256" key="1">
    <source>
        <dbReference type="SAM" id="MobiDB-lite"/>
    </source>
</evidence>
<dbReference type="CDD" id="cd09917">
    <property type="entry name" value="F-box_SF"/>
    <property type="match status" value="1"/>
</dbReference>
<dbReference type="EMBL" id="HBGY01014780">
    <property type="protein sequence ID" value="CAD9578361.1"/>
    <property type="molecule type" value="Transcribed_RNA"/>
</dbReference>
<feature type="region of interest" description="Disordered" evidence="1">
    <location>
        <begin position="1"/>
        <end position="34"/>
    </location>
</feature>
<feature type="compositionally biased region" description="Polar residues" evidence="1">
    <location>
        <begin position="1"/>
        <end position="13"/>
    </location>
</feature>
<protein>
    <recommendedName>
        <fullName evidence="2">F-box domain-containing protein</fullName>
    </recommendedName>
</protein>
<accession>A0A7S2P5E5</accession>
<evidence type="ECO:0000313" key="3">
    <source>
        <dbReference type="EMBL" id="CAD9578361.1"/>
    </source>
</evidence>
<dbReference type="SUPFAM" id="SSF81383">
    <property type="entry name" value="F-box domain"/>
    <property type="match status" value="1"/>
</dbReference>
<organism evidence="3">
    <name type="scientific">Leptocylindrus danicus</name>
    <dbReference type="NCBI Taxonomy" id="163516"/>
    <lineage>
        <taxon>Eukaryota</taxon>
        <taxon>Sar</taxon>
        <taxon>Stramenopiles</taxon>
        <taxon>Ochrophyta</taxon>
        <taxon>Bacillariophyta</taxon>
        <taxon>Coscinodiscophyceae</taxon>
        <taxon>Chaetocerotophycidae</taxon>
        <taxon>Leptocylindrales</taxon>
        <taxon>Leptocylindraceae</taxon>
        <taxon>Leptocylindrus</taxon>
    </lineage>
</organism>
<dbReference type="InterPro" id="IPR001810">
    <property type="entry name" value="F-box_dom"/>
</dbReference>
<dbReference type="AlphaFoldDB" id="A0A7S2P5E5"/>
<reference evidence="3" key="1">
    <citation type="submission" date="2021-01" db="EMBL/GenBank/DDBJ databases">
        <authorList>
            <person name="Corre E."/>
            <person name="Pelletier E."/>
            <person name="Niang G."/>
            <person name="Scheremetjew M."/>
            <person name="Finn R."/>
            <person name="Kale V."/>
            <person name="Holt S."/>
            <person name="Cochrane G."/>
            <person name="Meng A."/>
            <person name="Brown T."/>
            <person name="Cohen L."/>
        </authorList>
    </citation>
    <scope>NUCLEOTIDE SEQUENCE</scope>
    <source>
        <strain evidence="3">B650</strain>
    </source>
</reference>
<name>A0A7S2P5E5_9STRA</name>
<gene>
    <name evidence="3" type="ORF">LDAN0321_LOCUS9581</name>
</gene>
<sequence>MRKRNTPLQNSRTVRAKRNNQDQSENDDSDTSCSSNKTCLFDLPIELIRAALSFLGDVADIARCSSVSTSWARAASASMSESLEITLDCFNGKEKLNFAASRCFDNVKSLTILYEHYDHDPDEFGFNGRPIQPLGKINILTSHLGNLIERHVSNLKHFKFVGAPAPPMYDIEPAAFEPLRHAQHLESLDIEAWFPDAGGYNFLTKYRDILRNKVYLKKLRLDLGCSESRTLPQTYLICKGLKRRTRVREYDEAFGFIRDRILTDLVVIDDQL</sequence>
<evidence type="ECO:0000259" key="2">
    <source>
        <dbReference type="Pfam" id="PF12937"/>
    </source>
</evidence>
<dbReference type="InterPro" id="IPR036047">
    <property type="entry name" value="F-box-like_dom_sf"/>
</dbReference>